<protein>
    <submittedName>
        <fullName evidence="2">Uncharacterized protein</fullName>
    </submittedName>
</protein>
<dbReference type="Proteomes" id="UP000479531">
    <property type="component" value="Unassembled WGS sequence"/>
</dbReference>
<reference evidence="1 3" key="1">
    <citation type="journal article" date="2019" name="Nat. Med.">
        <title>A library of human gut bacterial isolates paired with longitudinal multiomics data enables mechanistic microbiome research.</title>
        <authorList>
            <person name="Poyet M."/>
            <person name="Groussin M."/>
            <person name="Gibbons S.M."/>
            <person name="Avila-Pacheco J."/>
            <person name="Jiang X."/>
            <person name="Kearney S.M."/>
            <person name="Perrotta A.R."/>
            <person name="Berdy B."/>
            <person name="Zhao S."/>
            <person name="Lieberman T.D."/>
            <person name="Swanson P.K."/>
            <person name="Smith M."/>
            <person name="Roesemann S."/>
            <person name="Alexander J.E."/>
            <person name="Rich S.A."/>
            <person name="Livny J."/>
            <person name="Vlamakis H."/>
            <person name="Clish C."/>
            <person name="Bullock K."/>
            <person name="Deik A."/>
            <person name="Scott J."/>
            <person name="Pierce K.A."/>
            <person name="Xavier R.J."/>
            <person name="Alm E.J."/>
        </authorList>
    </citation>
    <scope>NUCLEOTIDE SEQUENCE [LARGE SCALE GENOMIC DNA]</scope>
    <source>
        <strain evidence="1 3">BIOML-A1</strain>
    </source>
</reference>
<gene>
    <name evidence="2" type="ORF">GCK47_17070</name>
    <name evidence="1" type="ORF">GMD50_17980</name>
</gene>
<dbReference type="EMBL" id="WNAJ01000031">
    <property type="protein sequence ID" value="MTR86884.1"/>
    <property type="molecule type" value="Genomic_DNA"/>
</dbReference>
<evidence type="ECO:0000313" key="4">
    <source>
        <dbReference type="Proteomes" id="UP000479531"/>
    </source>
</evidence>
<sequence>MPALKSMNKDYVYQIERLQTQQIQEKDVFREIFAYVQKELNVDIILIDTRAGFNQWGSLSLLTLSNQVIFIAYPNNENVEGLNMALQLMQNIGKKRYAVAMSKVVASEEGVKKTRSLFEGLNVAQEDLIPVYYKQEIALSNRYPIDSVDILVSYKELSDYILNNEKIERNKKLLMNGMKEQMLGQMFIEKQRLVRFLAVEQFLNQEANMFLKYRYREELFGIRNTQIKRRYKKGGMRMFQQLYIQL</sequence>
<dbReference type="SUPFAM" id="SSF52540">
    <property type="entry name" value="P-loop containing nucleoside triphosphate hydrolases"/>
    <property type="match status" value="1"/>
</dbReference>
<organism evidence="2 4">
    <name type="scientific">Roseburia intestinalis</name>
    <dbReference type="NCBI Taxonomy" id="166486"/>
    <lineage>
        <taxon>Bacteria</taxon>
        <taxon>Bacillati</taxon>
        <taxon>Bacillota</taxon>
        <taxon>Clostridia</taxon>
        <taxon>Lachnospirales</taxon>
        <taxon>Lachnospiraceae</taxon>
        <taxon>Roseburia</taxon>
    </lineage>
</organism>
<accession>A0A6L6XJL4</accession>
<dbReference type="Proteomes" id="UP000478483">
    <property type="component" value="Unassembled WGS sequence"/>
</dbReference>
<dbReference type="EMBL" id="WGGT01000031">
    <property type="protein sequence ID" value="MVQ47344.1"/>
    <property type="molecule type" value="Genomic_DNA"/>
</dbReference>
<evidence type="ECO:0000313" key="1">
    <source>
        <dbReference type="EMBL" id="MTR86884.1"/>
    </source>
</evidence>
<reference evidence="2 4" key="2">
    <citation type="submission" date="2019-10" db="EMBL/GenBank/DDBJ databases">
        <title>Roseburia spp. ameliorate alcoholic fatty liver via restoration of gut barrier function.</title>
        <authorList>
            <person name="Seo B."/>
            <person name="Ko G."/>
        </authorList>
    </citation>
    <scope>NUCLEOTIDE SEQUENCE [LARGE SCALE GENOMIC DNA]</scope>
    <source>
        <strain evidence="2 4">SNUG30017</strain>
    </source>
</reference>
<evidence type="ECO:0000313" key="3">
    <source>
        <dbReference type="Proteomes" id="UP000478483"/>
    </source>
</evidence>
<name>A0A6L6XJL4_9FIRM</name>
<proteinExistence type="predicted"/>
<dbReference type="Gene3D" id="3.40.50.300">
    <property type="entry name" value="P-loop containing nucleotide triphosphate hydrolases"/>
    <property type="match status" value="1"/>
</dbReference>
<evidence type="ECO:0000313" key="2">
    <source>
        <dbReference type="EMBL" id="MVQ47344.1"/>
    </source>
</evidence>
<dbReference type="AlphaFoldDB" id="A0A6L6XJL4"/>
<comment type="caution">
    <text evidence="2">The sequence shown here is derived from an EMBL/GenBank/DDBJ whole genome shotgun (WGS) entry which is preliminary data.</text>
</comment>
<dbReference type="InterPro" id="IPR027417">
    <property type="entry name" value="P-loop_NTPase"/>
</dbReference>